<accession>A0ABY6YSZ8</accession>
<organism evidence="3 4">
    <name type="scientific">Streptomonospora nanhaiensis</name>
    <dbReference type="NCBI Taxonomy" id="1323731"/>
    <lineage>
        <taxon>Bacteria</taxon>
        <taxon>Bacillati</taxon>
        <taxon>Actinomycetota</taxon>
        <taxon>Actinomycetes</taxon>
        <taxon>Streptosporangiales</taxon>
        <taxon>Nocardiopsidaceae</taxon>
        <taxon>Streptomonospora</taxon>
    </lineage>
</organism>
<evidence type="ECO:0000259" key="2">
    <source>
        <dbReference type="SMART" id="SM00418"/>
    </source>
</evidence>
<dbReference type="InterPro" id="IPR001845">
    <property type="entry name" value="HTH_ArsR_DNA-bd_dom"/>
</dbReference>
<feature type="compositionally biased region" description="Polar residues" evidence="1">
    <location>
        <begin position="187"/>
        <end position="204"/>
    </location>
</feature>
<keyword evidence="4" id="KW-1185">Reference proteome</keyword>
<dbReference type="Gene3D" id="1.10.10.10">
    <property type="entry name" value="Winged helix-like DNA-binding domain superfamily/Winged helix DNA-binding domain"/>
    <property type="match status" value="1"/>
</dbReference>
<dbReference type="Pfam" id="PF12840">
    <property type="entry name" value="HTH_20"/>
    <property type="match status" value="1"/>
</dbReference>
<dbReference type="EMBL" id="CP113264">
    <property type="protein sequence ID" value="WAE75333.1"/>
    <property type="molecule type" value="Genomic_DNA"/>
</dbReference>
<dbReference type="InterPro" id="IPR036388">
    <property type="entry name" value="WH-like_DNA-bd_sf"/>
</dbReference>
<evidence type="ECO:0000256" key="1">
    <source>
        <dbReference type="SAM" id="MobiDB-lite"/>
    </source>
</evidence>
<dbReference type="InterPro" id="IPR036390">
    <property type="entry name" value="WH_DNA-bd_sf"/>
</dbReference>
<gene>
    <name evidence="3" type="ORF">OUQ99_09770</name>
</gene>
<feature type="domain" description="HTH arsR-type" evidence="2">
    <location>
        <begin position="24"/>
        <end position="107"/>
    </location>
</feature>
<evidence type="ECO:0000313" key="3">
    <source>
        <dbReference type="EMBL" id="WAE75333.1"/>
    </source>
</evidence>
<proteinExistence type="predicted"/>
<dbReference type="InterPro" id="IPR011991">
    <property type="entry name" value="ArsR-like_HTH"/>
</dbReference>
<protein>
    <submittedName>
        <fullName evidence="3">Helix-turn-helix domain-containing protein</fullName>
    </submittedName>
</protein>
<dbReference type="CDD" id="cd00090">
    <property type="entry name" value="HTH_ARSR"/>
    <property type="match status" value="1"/>
</dbReference>
<dbReference type="SUPFAM" id="SSF46785">
    <property type="entry name" value="Winged helix' DNA-binding domain"/>
    <property type="match status" value="1"/>
</dbReference>
<reference evidence="3 4" key="1">
    <citation type="journal article" date="2013" name="Int. J. Syst. Evol. Microbiol.">
        <title>Description of Streptomonospora sediminis sp. nov. and Streptomonospora nanhaiensis sp. nov., and reclassification of Nocardiopsis arabia Hozzein &amp; Goodfellow 2008 as Streptomonospora arabica comb. nov. and emended description of the genus Streptomonospora.</title>
        <authorList>
            <person name="Zhang D.F."/>
            <person name="Pan H.Q."/>
            <person name="He J."/>
            <person name="Zhang X.M."/>
            <person name="Zhang Y.G."/>
            <person name="Klenk H.P."/>
            <person name="Hu J.C."/>
            <person name="Li W.J."/>
        </authorList>
    </citation>
    <scope>NUCLEOTIDE SEQUENCE [LARGE SCALE GENOMIC DNA]</scope>
    <source>
        <strain evidence="3 4">12A09</strain>
    </source>
</reference>
<dbReference type="SMART" id="SM00418">
    <property type="entry name" value="HTH_ARSR"/>
    <property type="match status" value="1"/>
</dbReference>
<dbReference type="Proteomes" id="UP001156498">
    <property type="component" value="Chromosome"/>
</dbReference>
<evidence type="ECO:0000313" key="4">
    <source>
        <dbReference type="Proteomes" id="UP001156498"/>
    </source>
</evidence>
<feature type="region of interest" description="Disordered" evidence="1">
    <location>
        <begin position="187"/>
        <end position="236"/>
    </location>
</feature>
<sequence length="236" mass="26310">MTDSDDHEHPPAPGAPASMQIDAQALRGLAHPLRARLLDELTFDGPATATILGRRLGESSGSTSYHLRQLSRYGFIEADPGRSGGRERWWRIRPGGWRMRGHEFLGDPETRTVAETVLGRYYQEREARFREWTASVWRTEQSADVRRWKDAAFDSVTTVRMTPEESREFGRALTDFLRAFAARYQGRTSGSHPDTENVELQTNLFPHLPGGGRPASPEAPDGPRGRDPEEGAPGGS</sequence>
<dbReference type="RefSeq" id="WP_267949104.1">
    <property type="nucleotide sequence ID" value="NZ_CP113264.1"/>
</dbReference>
<name>A0ABY6YSZ8_9ACTN</name>